<feature type="region of interest" description="Disordered" evidence="6">
    <location>
        <begin position="24"/>
        <end position="45"/>
    </location>
</feature>
<keyword evidence="3 7" id="KW-0812">Transmembrane</keyword>
<protein>
    <submittedName>
        <fullName evidence="8">Uncharacterized protein</fullName>
    </submittedName>
</protein>
<dbReference type="InterPro" id="IPR007593">
    <property type="entry name" value="CD225/Dispanin_fam"/>
</dbReference>
<reference evidence="8" key="1">
    <citation type="journal article" date="2023" name="G3 (Bethesda)">
        <title>A reference genome for the long-term kleptoplast-retaining sea slug Elysia crispata morphotype clarki.</title>
        <authorList>
            <person name="Eastman K.E."/>
            <person name="Pendleton A.L."/>
            <person name="Shaikh M.A."/>
            <person name="Suttiyut T."/>
            <person name="Ogas R."/>
            <person name="Tomko P."/>
            <person name="Gavelis G."/>
            <person name="Widhalm J.R."/>
            <person name="Wisecaver J.H."/>
        </authorList>
    </citation>
    <scope>NUCLEOTIDE SEQUENCE</scope>
    <source>
        <strain evidence="8">ECLA1</strain>
    </source>
</reference>
<evidence type="ECO:0000256" key="7">
    <source>
        <dbReference type="SAM" id="Phobius"/>
    </source>
</evidence>
<sequence>MMANAAHSSNGLQVHRAIKCRTQSEHPPPYKQFQREPQPEPQMQPYGGYGYPAQPQGAGQPTVVMVAPQAQVMSGGNQVQDNMVISIVSIFFCCILGIIATIKASDSKEALKRGDIVTAQQQSTTARKLAIAAIIIGCICAGLSILSGIISAVAGASTAASSSRLSLDVLMKIYVRAWRSFVSDKSLSTSVYPDVHKRWETKSLVQSQADDHLRHLTTIYGNLT</sequence>
<keyword evidence="5 7" id="KW-0472">Membrane</keyword>
<evidence type="ECO:0000313" key="9">
    <source>
        <dbReference type="Proteomes" id="UP001283361"/>
    </source>
</evidence>
<feature type="transmembrane region" description="Helical" evidence="7">
    <location>
        <begin position="129"/>
        <end position="154"/>
    </location>
</feature>
<dbReference type="EMBL" id="JAWDGP010004247">
    <property type="protein sequence ID" value="KAK3766179.1"/>
    <property type="molecule type" value="Genomic_DNA"/>
</dbReference>
<dbReference type="PANTHER" id="PTHR14948">
    <property type="entry name" value="NG5"/>
    <property type="match status" value="1"/>
</dbReference>
<dbReference type="Proteomes" id="UP001283361">
    <property type="component" value="Unassembled WGS sequence"/>
</dbReference>
<proteinExistence type="inferred from homology"/>
<feature type="transmembrane region" description="Helical" evidence="7">
    <location>
        <begin position="83"/>
        <end position="102"/>
    </location>
</feature>
<evidence type="ECO:0000256" key="6">
    <source>
        <dbReference type="SAM" id="MobiDB-lite"/>
    </source>
</evidence>
<comment type="caution">
    <text evidence="8">The sequence shown here is derived from an EMBL/GenBank/DDBJ whole genome shotgun (WGS) entry which is preliminary data.</text>
</comment>
<dbReference type="Pfam" id="PF04505">
    <property type="entry name" value="CD225"/>
    <property type="match status" value="1"/>
</dbReference>
<evidence type="ECO:0000256" key="2">
    <source>
        <dbReference type="ARBA" id="ARBA00006843"/>
    </source>
</evidence>
<organism evidence="8 9">
    <name type="scientific">Elysia crispata</name>
    <name type="common">lettuce slug</name>
    <dbReference type="NCBI Taxonomy" id="231223"/>
    <lineage>
        <taxon>Eukaryota</taxon>
        <taxon>Metazoa</taxon>
        <taxon>Spiralia</taxon>
        <taxon>Lophotrochozoa</taxon>
        <taxon>Mollusca</taxon>
        <taxon>Gastropoda</taxon>
        <taxon>Heterobranchia</taxon>
        <taxon>Euthyneura</taxon>
        <taxon>Panpulmonata</taxon>
        <taxon>Sacoglossa</taxon>
        <taxon>Placobranchoidea</taxon>
        <taxon>Plakobranchidae</taxon>
        <taxon>Elysia</taxon>
    </lineage>
</organism>
<evidence type="ECO:0000256" key="4">
    <source>
        <dbReference type="ARBA" id="ARBA00022989"/>
    </source>
</evidence>
<evidence type="ECO:0000256" key="3">
    <source>
        <dbReference type="ARBA" id="ARBA00022692"/>
    </source>
</evidence>
<name>A0AAE0ZB80_9GAST</name>
<dbReference type="GO" id="GO:0016020">
    <property type="term" value="C:membrane"/>
    <property type="evidence" value="ECO:0007669"/>
    <property type="project" value="UniProtKB-SubCell"/>
</dbReference>
<dbReference type="InterPro" id="IPR051423">
    <property type="entry name" value="CD225/Dispanin"/>
</dbReference>
<evidence type="ECO:0000256" key="1">
    <source>
        <dbReference type="ARBA" id="ARBA00004370"/>
    </source>
</evidence>
<comment type="similarity">
    <text evidence="2">Belongs to the CD225/Dispanin family.</text>
</comment>
<keyword evidence="9" id="KW-1185">Reference proteome</keyword>
<gene>
    <name evidence="8" type="ORF">RRG08_025180</name>
</gene>
<comment type="subcellular location">
    <subcellularLocation>
        <location evidence="1">Membrane</location>
    </subcellularLocation>
</comment>
<keyword evidence="4 7" id="KW-1133">Transmembrane helix</keyword>
<evidence type="ECO:0000313" key="8">
    <source>
        <dbReference type="EMBL" id="KAK3766179.1"/>
    </source>
</evidence>
<dbReference type="AlphaFoldDB" id="A0AAE0ZB80"/>
<accession>A0AAE0ZB80</accession>
<evidence type="ECO:0000256" key="5">
    <source>
        <dbReference type="ARBA" id="ARBA00023136"/>
    </source>
</evidence>
<dbReference type="PANTHER" id="PTHR14948:SF25">
    <property type="entry name" value="DUF4190 DOMAIN-CONTAINING PROTEIN"/>
    <property type="match status" value="1"/>
</dbReference>